<comment type="similarity">
    <text evidence="1 5">Belongs to the universal ribosomal protein uL29 family.</text>
</comment>
<dbReference type="Pfam" id="PF00831">
    <property type="entry name" value="Ribosomal_L29"/>
    <property type="match status" value="1"/>
</dbReference>
<evidence type="ECO:0000256" key="1">
    <source>
        <dbReference type="ARBA" id="ARBA00009254"/>
    </source>
</evidence>
<dbReference type="InterPro" id="IPR036049">
    <property type="entry name" value="Ribosomal_uL29_sf"/>
</dbReference>
<evidence type="ECO:0000256" key="5">
    <source>
        <dbReference type="HAMAP-Rule" id="MF_00374"/>
    </source>
</evidence>
<gene>
    <name evidence="5" type="primary">rpl29</name>
    <name evidence="6" type="ordered locus">Pyrfu_1665</name>
</gene>
<dbReference type="InterPro" id="IPR001854">
    <property type="entry name" value="Ribosomal_uL29"/>
</dbReference>
<dbReference type="InterPro" id="IPR018254">
    <property type="entry name" value="Ribosomal_uL29_CS"/>
</dbReference>
<dbReference type="GeneID" id="11138854"/>
<dbReference type="eggNOG" id="arCOG00785">
    <property type="taxonomic scope" value="Archaea"/>
</dbReference>
<dbReference type="HAMAP" id="MF_00374">
    <property type="entry name" value="Ribosomal_uL29"/>
    <property type="match status" value="1"/>
</dbReference>
<dbReference type="GO" id="GO:0003735">
    <property type="term" value="F:structural constituent of ribosome"/>
    <property type="evidence" value="ECO:0007669"/>
    <property type="project" value="InterPro"/>
</dbReference>
<dbReference type="Gene3D" id="1.10.287.310">
    <property type="match status" value="1"/>
</dbReference>
<dbReference type="InParanoid" id="G0ECF1"/>
<dbReference type="PROSITE" id="PS00579">
    <property type="entry name" value="RIBOSOMAL_L29"/>
    <property type="match status" value="1"/>
</dbReference>
<dbReference type="GO" id="GO:0006412">
    <property type="term" value="P:translation"/>
    <property type="evidence" value="ECO:0007669"/>
    <property type="project" value="UniProtKB-UniRule"/>
</dbReference>
<dbReference type="PANTHER" id="PTHR10916">
    <property type="entry name" value="60S RIBOSOMAL PROTEIN L35/50S RIBOSOMAL PROTEIN L29"/>
    <property type="match status" value="1"/>
</dbReference>
<dbReference type="HOGENOM" id="CLU_158491_2_0_2"/>
<dbReference type="FunFam" id="1.10.287.310:FF:000001">
    <property type="entry name" value="50S ribosomal protein L29"/>
    <property type="match status" value="1"/>
</dbReference>
<evidence type="ECO:0000256" key="4">
    <source>
        <dbReference type="ARBA" id="ARBA00035204"/>
    </source>
</evidence>
<dbReference type="NCBIfam" id="TIGR00012">
    <property type="entry name" value="L29"/>
    <property type="match status" value="1"/>
</dbReference>
<protein>
    <recommendedName>
        <fullName evidence="4 5">Large ribosomal subunit protein uL29</fullName>
    </recommendedName>
</protein>
<evidence type="ECO:0000313" key="6">
    <source>
        <dbReference type="EMBL" id="AEM39521.1"/>
    </source>
</evidence>
<organism evidence="6 7">
    <name type="scientific">Pyrolobus fumarii (strain DSM 11204 / 1A)</name>
    <dbReference type="NCBI Taxonomy" id="694429"/>
    <lineage>
        <taxon>Archaea</taxon>
        <taxon>Thermoproteota</taxon>
        <taxon>Thermoprotei</taxon>
        <taxon>Desulfurococcales</taxon>
        <taxon>Pyrodictiaceae</taxon>
        <taxon>Pyrolobus</taxon>
    </lineage>
</organism>
<reference evidence="6 7" key="1">
    <citation type="journal article" date="2011" name="Stand. Genomic Sci.">
        <title>Complete genome sequence of the hyperthermophilic chemolithoautotroph Pyrolobus fumarii type strain (1A).</title>
        <authorList>
            <person name="Anderson I."/>
            <person name="Goker M."/>
            <person name="Nolan M."/>
            <person name="Lucas S."/>
            <person name="Hammon N."/>
            <person name="Deshpande S."/>
            <person name="Cheng J.F."/>
            <person name="Tapia R."/>
            <person name="Han C."/>
            <person name="Goodwin L."/>
            <person name="Pitluck S."/>
            <person name="Huntemann M."/>
            <person name="Liolios K."/>
            <person name="Ivanova N."/>
            <person name="Pagani I."/>
            <person name="Mavromatis K."/>
            <person name="Ovchinikova G."/>
            <person name="Pati A."/>
            <person name="Chen A."/>
            <person name="Palaniappan K."/>
            <person name="Land M."/>
            <person name="Hauser L."/>
            <person name="Brambilla E.M."/>
            <person name="Huber H."/>
            <person name="Yasawong M."/>
            <person name="Rohde M."/>
            <person name="Spring S."/>
            <person name="Abt B."/>
            <person name="Sikorski J."/>
            <person name="Wirth R."/>
            <person name="Detter J.C."/>
            <person name="Woyke T."/>
            <person name="Bristow J."/>
            <person name="Eisen J.A."/>
            <person name="Markowitz V."/>
            <person name="Hugenholtz P."/>
            <person name="Kyrpides N.C."/>
            <person name="Klenk H.P."/>
            <person name="Lapidus A."/>
        </authorList>
    </citation>
    <scope>NUCLEOTIDE SEQUENCE [LARGE SCALE GENOMIC DNA]</scope>
    <source>
        <strain evidence="7">DSM 11204 / 1A</strain>
    </source>
</reference>
<accession>G0ECF1</accession>
<keyword evidence="7" id="KW-1185">Reference proteome</keyword>
<keyword evidence="2 5" id="KW-0689">Ribosomal protein</keyword>
<sequence>MARKPKFMIKTDDIRKMSPEERIKKLRELQEELVRLRLKAAMGTLDNPGAIRAIRKTIARILTVMREEELGISRQPKK</sequence>
<dbReference type="RefSeq" id="WP_014027198.1">
    <property type="nucleotide sequence ID" value="NC_015931.1"/>
</dbReference>
<dbReference type="CDD" id="cd00427">
    <property type="entry name" value="Ribosomal_L29_HIP"/>
    <property type="match status" value="1"/>
</dbReference>
<dbReference type="SUPFAM" id="SSF46561">
    <property type="entry name" value="Ribosomal protein L29 (L29p)"/>
    <property type="match status" value="1"/>
</dbReference>
<dbReference type="InterPro" id="IPR050063">
    <property type="entry name" value="Ribosomal_protein_uL29"/>
</dbReference>
<evidence type="ECO:0000256" key="2">
    <source>
        <dbReference type="ARBA" id="ARBA00022980"/>
    </source>
</evidence>
<dbReference type="PANTHER" id="PTHR10916:SF0">
    <property type="entry name" value="LARGE RIBOSOMAL SUBUNIT PROTEIN UL29C"/>
    <property type="match status" value="1"/>
</dbReference>
<dbReference type="GO" id="GO:0022625">
    <property type="term" value="C:cytosolic large ribosomal subunit"/>
    <property type="evidence" value="ECO:0007669"/>
    <property type="project" value="TreeGrafter"/>
</dbReference>
<dbReference type="STRING" id="694429.Pyrfu_1665"/>
<keyword evidence="3 5" id="KW-0687">Ribonucleoprotein</keyword>
<dbReference type="AlphaFoldDB" id="G0ECF1"/>
<dbReference type="Proteomes" id="UP000001037">
    <property type="component" value="Chromosome"/>
</dbReference>
<dbReference type="KEGG" id="pfm:Pyrfu_1665"/>
<dbReference type="EMBL" id="CP002838">
    <property type="protein sequence ID" value="AEM39521.1"/>
    <property type="molecule type" value="Genomic_DNA"/>
</dbReference>
<evidence type="ECO:0000256" key="3">
    <source>
        <dbReference type="ARBA" id="ARBA00023274"/>
    </source>
</evidence>
<evidence type="ECO:0000313" key="7">
    <source>
        <dbReference type="Proteomes" id="UP000001037"/>
    </source>
</evidence>
<proteinExistence type="inferred from homology"/>
<dbReference type="FunCoup" id="G0ECF1">
    <property type="interactions" value="168"/>
</dbReference>
<name>G0ECF1_PYRF1</name>